<dbReference type="InterPro" id="IPR018030">
    <property type="entry name" value="Fimbrial_membr_usher_CS"/>
</dbReference>
<keyword evidence="4" id="KW-1134">Transmembrane beta strand</keyword>
<keyword evidence="14" id="KW-1185">Reference proteome</keyword>
<dbReference type="GO" id="GO:0009297">
    <property type="term" value="P:pilus assembly"/>
    <property type="evidence" value="ECO:0007669"/>
    <property type="project" value="InterPro"/>
</dbReference>
<protein>
    <submittedName>
        <fullName evidence="13">FimD family fimbriae anchoring protein</fullName>
    </submittedName>
</protein>
<dbReference type="EMBL" id="LXEV01000011">
    <property type="protein sequence ID" value="OAT49450.1"/>
    <property type="molecule type" value="Genomic_DNA"/>
</dbReference>
<evidence type="ECO:0000256" key="3">
    <source>
        <dbReference type="ARBA" id="ARBA00022448"/>
    </source>
</evidence>
<keyword evidence="3 10" id="KW-0813">Transport</keyword>
<dbReference type="PROSITE" id="PS01151">
    <property type="entry name" value="FIMBRIAL_USHER"/>
    <property type="match status" value="1"/>
</dbReference>
<evidence type="ECO:0000256" key="7">
    <source>
        <dbReference type="ARBA" id="ARBA00022729"/>
    </source>
</evidence>
<dbReference type="InterPro" id="IPR043142">
    <property type="entry name" value="PapC-like_C_sf"/>
</dbReference>
<proteinExistence type="inferred from homology"/>
<dbReference type="Pfam" id="PF00577">
    <property type="entry name" value="Usher"/>
    <property type="match status" value="1"/>
</dbReference>
<name>A0AAJ3HV93_PROHU</name>
<dbReference type="PANTHER" id="PTHR30451">
    <property type="entry name" value="OUTER MEMBRANE USHER PROTEIN"/>
    <property type="match status" value="1"/>
</dbReference>
<accession>A0AAJ3HV93</accession>
<gene>
    <name evidence="13" type="ORF">M997_0666</name>
</gene>
<reference evidence="13 14" key="1">
    <citation type="submission" date="2016-04" db="EMBL/GenBank/DDBJ databases">
        <title>ATOL: Assembling a taxonomically balanced genome-scale reconstruction of the evolutionary history of the Enterobacteriaceae.</title>
        <authorList>
            <person name="Plunkett G.III."/>
            <person name="Neeno-Eckwall E.C."/>
            <person name="Glasner J.D."/>
            <person name="Perna N.T."/>
        </authorList>
    </citation>
    <scope>NUCLEOTIDE SEQUENCE [LARGE SCALE GENOMIC DNA]</scope>
    <source>
        <strain evidence="13 14">ATCC 700826</strain>
    </source>
</reference>
<dbReference type="InterPro" id="IPR025885">
    <property type="entry name" value="PapC_N"/>
</dbReference>
<evidence type="ECO:0000256" key="6">
    <source>
        <dbReference type="ARBA" id="ARBA00022692"/>
    </source>
</evidence>
<keyword evidence="6 10" id="KW-0812">Transmembrane</keyword>
<evidence type="ECO:0000256" key="8">
    <source>
        <dbReference type="ARBA" id="ARBA00023136"/>
    </source>
</evidence>
<evidence type="ECO:0000256" key="9">
    <source>
        <dbReference type="ARBA" id="ARBA00023237"/>
    </source>
</evidence>
<feature type="domain" description="PapC N-terminal" evidence="12">
    <location>
        <begin position="39"/>
        <end position="183"/>
    </location>
</feature>
<keyword evidence="9 10" id="KW-0998">Cell outer membrane</keyword>
<keyword evidence="8 10" id="KW-0472">Membrane</keyword>
<dbReference type="Gene3D" id="3.10.20.410">
    <property type="match status" value="1"/>
</dbReference>
<keyword evidence="7" id="KW-0732">Signal</keyword>
<evidence type="ECO:0000256" key="5">
    <source>
        <dbReference type="ARBA" id="ARBA00022558"/>
    </source>
</evidence>
<dbReference type="AlphaFoldDB" id="A0AAJ3HV93"/>
<sequence length="854" mass="94236">MKNKQKLNVVDNNCIHSLSLLTLAVLFSLYSTKTFAAEYFDPAFISGNEDSQLDLSFYSKDGDISPGDYLVSVSVNEKVMPEKMVKFALNKEYKLVPVFTPNQLKALGVDVENVPALKNLPKEAPIENIIALIPDYRATFITSDLKLKLSFPQLIMKNKSEREVDPTLWDEGIPALLFNYSLMGTSSHTSGANMKNVLAQVFGGMNLQAWRFRFNYFGNYNKYDGHGNSNTGTNNNFNNVRLYRDIKSLKSTLQLGEIMPVLSIFESFPFKGISLSSNEEMIPQSQRGFAPVITGYANSNALVLVKQNGNTVYQTYVSPGPFKIDDLRQTQLSGELEVFIQEADGSIRKQMIASSSLPIMEREGAFKYEVSAGQYNASGSEKSKFALGTFSYGLHNNITLYGGAMGGNTYMSSVVGIGTSLGTLGAISFDATTSRAKLNGMDDWKNGQSYRVRYAKNMLSTGTTFDLAAYRYSTKDYYSFNDANLIDENGLLSWGRAKRKNNFQVSISQQLGRYGSLILSGNREDYWNSHEVNKRVSLSYNATLKGVSYFVTYNIEKRKDEYNNWPEDRRLSIGMQVPFSIFNPSTLAEKSSLSYAINTGNHGNTTQNIGLRTSLLEDRLGISVDQDYSKDKNTNNNSNLNINYVGEVSNSALGYSYSNDYNTLSGSLNGGIIAHPYGVTLARYVGASPLALVEAEQAAGTKVNSGIGTINNKGFALVPIGNAYNKNPVSLDIYSLPNNVEVDNSIHQLYPTKDAVVYTKFNTKVGYQVIMTLMRQHKPLPFGALVSVVGDETNTSVVGDNGEAYLAGLASQGQLTVRWGNDAQQTCQVNYTLPIESAPQDKNTPVIEYTADCQ</sequence>
<dbReference type="Gene3D" id="2.60.40.2610">
    <property type="entry name" value="Outer membrane usher protein FimD, plug domain"/>
    <property type="match status" value="1"/>
</dbReference>
<evidence type="ECO:0000313" key="14">
    <source>
        <dbReference type="Proteomes" id="UP000078250"/>
    </source>
</evidence>
<dbReference type="Gene3D" id="2.60.40.2070">
    <property type="match status" value="1"/>
</dbReference>
<comment type="similarity">
    <text evidence="2 10">Belongs to the fimbrial export usher family.</text>
</comment>
<dbReference type="SUPFAM" id="SSF141729">
    <property type="entry name" value="FimD N-terminal domain-like"/>
    <property type="match status" value="1"/>
</dbReference>
<evidence type="ECO:0000259" key="11">
    <source>
        <dbReference type="Pfam" id="PF13953"/>
    </source>
</evidence>
<keyword evidence="5 10" id="KW-1029">Fimbrium biogenesis</keyword>
<evidence type="ECO:0000256" key="4">
    <source>
        <dbReference type="ARBA" id="ARBA00022452"/>
    </source>
</evidence>
<evidence type="ECO:0000313" key="13">
    <source>
        <dbReference type="EMBL" id="OAT49450.1"/>
    </source>
</evidence>
<organism evidence="13 14">
    <name type="scientific">Proteus hauseri ATCC 700826</name>
    <dbReference type="NCBI Taxonomy" id="1354271"/>
    <lineage>
        <taxon>Bacteria</taxon>
        <taxon>Pseudomonadati</taxon>
        <taxon>Pseudomonadota</taxon>
        <taxon>Gammaproteobacteria</taxon>
        <taxon>Enterobacterales</taxon>
        <taxon>Morganellaceae</taxon>
        <taxon>Proteus</taxon>
    </lineage>
</organism>
<dbReference type="GO" id="GO:0015473">
    <property type="term" value="F:fimbrial usher porin activity"/>
    <property type="evidence" value="ECO:0007669"/>
    <property type="project" value="InterPro"/>
</dbReference>
<dbReference type="Pfam" id="PF13953">
    <property type="entry name" value="PapC_C"/>
    <property type="match status" value="1"/>
</dbReference>
<dbReference type="InterPro" id="IPR025949">
    <property type="entry name" value="PapC-like_C"/>
</dbReference>
<dbReference type="GO" id="GO:0009279">
    <property type="term" value="C:cell outer membrane"/>
    <property type="evidence" value="ECO:0007669"/>
    <property type="project" value="UniProtKB-SubCell"/>
</dbReference>
<dbReference type="InterPro" id="IPR000015">
    <property type="entry name" value="Fimb_usher"/>
</dbReference>
<comment type="caution">
    <text evidence="13">The sequence shown here is derived from an EMBL/GenBank/DDBJ whole genome shotgun (WGS) entry which is preliminary data.</text>
</comment>
<comment type="subcellular location">
    <subcellularLocation>
        <location evidence="1 10">Cell outer membrane</location>
        <topology evidence="1 10">Multi-pass membrane protein</topology>
    </subcellularLocation>
</comment>
<evidence type="ECO:0000256" key="1">
    <source>
        <dbReference type="ARBA" id="ARBA00004571"/>
    </source>
</evidence>
<dbReference type="Proteomes" id="UP000078250">
    <property type="component" value="Unassembled WGS sequence"/>
</dbReference>
<dbReference type="PANTHER" id="PTHR30451:SF21">
    <property type="entry name" value="FIMBRIAL USHER DOMAIN-CONTAINING PROTEIN YDET-RELATED"/>
    <property type="match status" value="1"/>
</dbReference>
<dbReference type="InterPro" id="IPR037224">
    <property type="entry name" value="PapC_N_sf"/>
</dbReference>
<dbReference type="Gene3D" id="2.60.40.3110">
    <property type="match status" value="1"/>
</dbReference>
<dbReference type="Pfam" id="PF13954">
    <property type="entry name" value="PapC_N"/>
    <property type="match status" value="1"/>
</dbReference>
<evidence type="ECO:0000259" key="12">
    <source>
        <dbReference type="Pfam" id="PF13954"/>
    </source>
</evidence>
<feature type="domain" description="PapC-like C-terminal" evidence="11">
    <location>
        <begin position="771"/>
        <end position="834"/>
    </location>
</feature>
<evidence type="ECO:0000256" key="10">
    <source>
        <dbReference type="RuleBase" id="RU003884"/>
    </source>
</evidence>
<dbReference type="InterPro" id="IPR042186">
    <property type="entry name" value="FimD_plug_dom"/>
</dbReference>
<evidence type="ECO:0000256" key="2">
    <source>
        <dbReference type="ARBA" id="ARBA00008064"/>
    </source>
</evidence>